<evidence type="ECO:0000313" key="2">
    <source>
        <dbReference type="EMBL" id="SNR42277.1"/>
    </source>
</evidence>
<dbReference type="EMBL" id="FZNM01000003">
    <property type="protein sequence ID" value="SNR42277.1"/>
    <property type="molecule type" value="Genomic_DNA"/>
</dbReference>
<name>A0A238W795_9RHOB</name>
<organism evidence="2 3">
    <name type="scientific">Paracoccus sediminis</name>
    <dbReference type="NCBI Taxonomy" id="1214787"/>
    <lineage>
        <taxon>Bacteria</taxon>
        <taxon>Pseudomonadati</taxon>
        <taxon>Pseudomonadota</taxon>
        <taxon>Alphaproteobacteria</taxon>
        <taxon>Rhodobacterales</taxon>
        <taxon>Paracoccaceae</taxon>
        <taxon>Paracoccus</taxon>
    </lineage>
</organism>
<gene>
    <name evidence="2" type="ORF">SAMN06265378_103423</name>
</gene>
<evidence type="ECO:0000313" key="3">
    <source>
        <dbReference type="Proteomes" id="UP000198409"/>
    </source>
</evidence>
<dbReference type="Proteomes" id="UP000198409">
    <property type="component" value="Unassembled WGS sequence"/>
</dbReference>
<evidence type="ECO:0000256" key="1">
    <source>
        <dbReference type="SAM" id="SignalP"/>
    </source>
</evidence>
<protein>
    <submittedName>
        <fullName evidence="2">Uncharacterized protein</fullName>
    </submittedName>
</protein>
<sequence>MGMRVLATIMMMVSLLAMSVAVAGADIAEPPCSPQIRADDMCYAAGLAGGAAESVKKPGVCLVCLAPPAGSGNPVHHGRRVHAAFGAAILSESRWTVPWRPPRI</sequence>
<dbReference type="AlphaFoldDB" id="A0A238W795"/>
<accession>A0A238W795</accession>
<proteinExistence type="predicted"/>
<reference evidence="3" key="1">
    <citation type="submission" date="2017-06" db="EMBL/GenBank/DDBJ databases">
        <authorList>
            <person name="Varghese N."/>
            <person name="Submissions S."/>
        </authorList>
    </citation>
    <scope>NUCLEOTIDE SEQUENCE [LARGE SCALE GENOMIC DNA]</scope>
    <source>
        <strain evidence="3">DSM 26170</strain>
    </source>
</reference>
<keyword evidence="1" id="KW-0732">Signal</keyword>
<feature type="chain" id="PRO_5013031608" evidence="1">
    <location>
        <begin position="24"/>
        <end position="104"/>
    </location>
</feature>
<feature type="signal peptide" evidence="1">
    <location>
        <begin position="1"/>
        <end position="23"/>
    </location>
</feature>